<protein>
    <submittedName>
        <fullName evidence="2">Uncharacterized protein</fullName>
    </submittedName>
</protein>
<evidence type="ECO:0000313" key="3">
    <source>
        <dbReference type="Proteomes" id="UP000033551"/>
    </source>
</evidence>
<keyword evidence="1" id="KW-0472">Membrane</keyword>
<name>A0A0F4IWK5_9ACTN</name>
<dbReference type="OrthoDB" id="4350047at2"/>
<organism evidence="2 3">
    <name type="scientific">Streptomyces katrae</name>
    <dbReference type="NCBI Taxonomy" id="68223"/>
    <lineage>
        <taxon>Bacteria</taxon>
        <taxon>Bacillati</taxon>
        <taxon>Actinomycetota</taxon>
        <taxon>Actinomycetes</taxon>
        <taxon>Kitasatosporales</taxon>
        <taxon>Streptomycetaceae</taxon>
        <taxon>Streptomyces</taxon>
    </lineage>
</organism>
<dbReference type="STRING" id="68223.GCA_002028425_00637"/>
<feature type="non-terminal residue" evidence="2">
    <location>
        <position position="265"/>
    </location>
</feature>
<reference evidence="2 3" key="1">
    <citation type="submission" date="2015-02" db="EMBL/GenBank/DDBJ databases">
        <authorList>
            <person name="Ju K.-S."/>
            <person name="Doroghazi J.R."/>
            <person name="Metcalf W."/>
        </authorList>
    </citation>
    <scope>NUCLEOTIDE SEQUENCE [LARGE SCALE GENOMIC DNA]</scope>
    <source>
        <strain evidence="2 3">NRRL ISP-5550</strain>
    </source>
</reference>
<evidence type="ECO:0000313" key="2">
    <source>
        <dbReference type="EMBL" id="KJY25853.1"/>
    </source>
</evidence>
<dbReference type="Proteomes" id="UP000033551">
    <property type="component" value="Unassembled WGS sequence"/>
</dbReference>
<keyword evidence="1" id="KW-1133">Transmembrane helix</keyword>
<feature type="transmembrane region" description="Helical" evidence="1">
    <location>
        <begin position="112"/>
        <end position="130"/>
    </location>
</feature>
<dbReference type="RefSeq" id="WP_045951025.1">
    <property type="nucleotide sequence ID" value="NZ_JZWV01001018.1"/>
</dbReference>
<feature type="transmembrane region" description="Helical" evidence="1">
    <location>
        <begin position="185"/>
        <end position="205"/>
    </location>
</feature>
<comment type="caution">
    <text evidence="2">The sequence shown here is derived from an EMBL/GenBank/DDBJ whole genome shotgun (WGS) entry which is preliminary data.</text>
</comment>
<keyword evidence="3" id="KW-1185">Reference proteome</keyword>
<feature type="transmembrane region" description="Helical" evidence="1">
    <location>
        <begin position="21"/>
        <end position="39"/>
    </location>
</feature>
<feature type="transmembrane region" description="Helical" evidence="1">
    <location>
        <begin position="145"/>
        <end position="165"/>
    </location>
</feature>
<evidence type="ECO:0000256" key="1">
    <source>
        <dbReference type="SAM" id="Phobius"/>
    </source>
</evidence>
<dbReference type="AlphaFoldDB" id="A0A0F4IWK5"/>
<dbReference type="EMBL" id="JZWV01001018">
    <property type="protein sequence ID" value="KJY25853.1"/>
    <property type="molecule type" value="Genomic_DNA"/>
</dbReference>
<sequence length="265" mass="29160">MPVTARRRPAAPPKRSFLDKAAYVAAPGTVVLGLLYYFGNQYNEAYYRSFGVPLSDLPLSIQGVLARSPQALFFPVWVLLVCGLIALLALGRLGHALARPENERRRRTAYRSLLAVGLLLGIVGGYPVFFRDDLLTFLPASWPRLLLPPLVVALGVTLAFFAIQVRLGQHDPGRRSARVRDADRLWLVAGALLLGMLTLSLFYGVSRYAAMAGEAQAKVDADDGMKRSPAVELHSRLRLVHHAQGIEFEDLGAGAGPYRYQYRGF</sequence>
<accession>A0A0F4IWK5</accession>
<keyword evidence="1" id="KW-0812">Transmembrane</keyword>
<feature type="transmembrane region" description="Helical" evidence="1">
    <location>
        <begin position="72"/>
        <end position="91"/>
    </location>
</feature>
<gene>
    <name evidence="2" type="ORF">VR44_31455</name>
</gene>
<proteinExistence type="predicted"/>